<keyword evidence="4" id="KW-1185">Reference proteome</keyword>
<sequence length="329" mass="34637">MKAIATGPLLAGILLSWPAHGAESAPTRLSLNVHAACTDEADFWRRVNARTLRVVAGEGEEALSVALEIESSGARTRGTIRIHSSAEPGESVRQVEGASCEDVADALSLVVALTFDPDTLAASPAPLTEARPAEHAKPTPAPTPPPTTTTTWAPEPSAADQWRILAGARGTLAAIDELPLGAGIFVEGAREAGLDTRAFRLGFTMLETTVTRDERSAHFRWFLGTAEVCPLRVQSGPMSVLPCAGVAAGALSSSLVHPAPSDHAFLRPWLSPRAVVRGRLAFAGRVGLELDAALDAAIIRDSYAFKGLRAYRIPIIVPTASLGLVVELR</sequence>
<dbReference type="Proteomes" id="UP000064967">
    <property type="component" value="Chromosome"/>
</dbReference>
<keyword evidence="2" id="KW-0732">Signal</keyword>
<feature type="chain" id="PRO_5005466506" evidence="2">
    <location>
        <begin position="22"/>
        <end position="329"/>
    </location>
</feature>
<protein>
    <submittedName>
        <fullName evidence="3">Uncharacterized protein</fullName>
    </submittedName>
</protein>
<dbReference type="EMBL" id="CP012333">
    <property type="protein sequence ID" value="AKV00206.1"/>
    <property type="molecule type" value="Genomic_DNA"/>
</dbReference>
<dbReference type="AlphaFoldDB" id="A0A0K1Q325"/>
<feature type="signal peptide" evidence="2">
    <location>
        <begin position="1"/>
        <end position="21"/>
    </location>
</feature>
<evidence type="ECO:0000313" key="4">
    <source>
        <dbReference type="Proteomes" id="UP000064967"/>
    </source>
</evidence>
<name>A0A0K1Q325_9BACT</name>
<accession>A0A0K1Q325</accession>
<dbReference type="RefSeq" id="WP_146651539.1">
    <property type="nucleotide sequence ID" value="NZ_CP012333.1"/>
</dbReference>
<evidence type="ECO:0000256" key="2">
    <source>
        <dbReference type="SAM" id="SignalP"/>
    </source>
</evidence>
<reference evidence="3 4" key="1">
    <citation type="submission" date="2015-08" db="EMBL/GenBank/DDBJ databases">
        <authorList>
            <person name="Babu N.S."/>
            <person name="Beckwith C.J."/>
            <person name="Beseler K.G."/>
            <person name="Brison A."/>
            <person name="Carone J.V."/>
            <person name="Caskin T.P."/>
            <person name="Diamond M."/>
            <person name="Durham M.E."/>
            <person name="Foxe J.M."/>
            <person name="Go M."/>
            <person name="Henderson B.A."/>
            <person name="Jones I.B."/>
            <person name="McGettigan J.A."/>
            <person name="Micheletti S.J."/>
            <person name="Nasrallah M.E."/>
            <person name="Ortiz D."/>
            <person name="Piller C.R."/>
            <person name="Privatt S.R."/>
            <person name="Schneider S.L."/>
            <person name="Sharp S."/>
            <person name="Smith T.C."/>
            <person name="Stanton J.D."/>
            <person name="Ullery H.E."/>
            <person name="Wilson R.J."/>
            <person name="Serrano M.G."/>
            <person name="Buck G."/>
            <person name="Lee V."/>
            <person name="Wang Y."/>
            <person name="Carvalho R."/>
            <person name="Voegtly L."/>
            <person name="Shi R."/>
            <person name="Duckworth R."/>
            <person name="Johnson A."/>
            <person name="Loviza R."/>
            <person name="Walstead R."/>
            <person name="Shah Z."/>
            <person name="Kiflezghi M."/>
            <person name="Wade K."/>
            <person name="Ball S.L."/>
            <person name="Bradley K.W."/>
            <person name="Asai D.J."/>
            <person name="Bowman C.A."/>
            <person name="Russell D.A."/>
            <person name="Pope W.H."/>
            <person name="Jacobs-Sera D."/>
            <person name="Hendrix R.W."/>
            <person name="Hatfull G.F."/>
        </authorList>
    </citation>
    <scope>NUCLEOTIDE SEQUENCE [LARGE SCALE GENOMIC DNA]</scope>
    <source>
        <strain evidence="3 4">DSM 27648</strain>
    </source>
</reference>
<evidence type="ECO:0000313" key="3">
    <source>
        <dbReference type="EMBL" id="AKV00206.1"/>
    </source>
</evidence>
<feature type="region of interest" description="Disordered" evidence="1">
    <location>
        <begin position="129"/>
        <end position="155"/>
    </location>
</feature>
<organism evidence="3 4">
    <name type="scientific">Labilithrix luteola</name>
    <dbReference type="NCBI Taxonomy" id="1391654"/>
    <lineage>
        <taxon>Bacteria</taxon>
        <taxon>Pseudomonadati</taxon>
        <taxon>Myxococcota</taxon>
        <taxon>Polyangia</taxon>
        <taxon>Polyangiales</taxon>
        <taxon>Labilitrichaceae</taxon>
        <taxon>Labilithrix</taxon>
    </lineage>
</organism>
<proteinExistence type="predicted"/>
<gene>
    <name evidence="3" type="ORF">AKJ09_06869</name>
</gene>
<dbReference type="KEGG" id="llu:AKJ09_06869"/>
<evidence type="ECO:0000256" key="1">
    <source>
        <dbReference type="SAM" id="MobiDB-lite"/>
    </source>
</evidence>